<dbReference type="AlphaFoldDB" id="A0A4Y2IQU1"/>
<comment type="caution">
    <text evidence="1">The sequence shown here is derived from an EMBL/GenBank/DDBJ whole genome shotgun (WGS) entry which is preliminary data.</text>
</comment>
<evidence type="ECO:0000313" key="1">
    <source>
        <dbReference type="EMBL" id="GBM80030.1"/>
    </source>
</evidence>
<organism evidence="1 2">
    <name type="scientific">Araneus ventricosus</name>
    <name type="common">Orbweaver spider</name>
    <name type="synonym">Epeira ventricosa</name>
    <dbReference type="NCBI Taxonomy" id="182803"/>
    <lineage>
        <taxon>Eukaryota</taxon>
        <taxon>Metazoa</taxon>
        <taxon>Ecdysozoa</taxon>
        <taxon>Arthropoda</taxon>
        <taxon>Chelicerata</taxon>
        <taxon>Arachnida</taxon>
        <taxon>Araneae</taxon>
        <taxon>Araneomorphae</taxon>
        <taxon>Entelegynae</taxon>
        <taxon>Araneoidea</taxon>
        <taxon>Araneidae</taxon>
        <taxon>Araneus</taxon>
    </lineage>
</organism>
<dbReference type="EMBL" id="BGPR01002856">
    <property type="protein sequence ID" value="GBM80030.1"/>
    <property type="molecule type" value="Genomic_DNA"/>
</dbReference>
<gene>
    <name evidence="1" type="ORF">AVEN_202541_1</name>
</gene>
<dbReference type="Proteomes" id="UP000499080">
    <property type="component" value="Unassembled WGS sequence"/>
</dbReference>
<protein>
    <submittedName>
        <fullName evidence="1">Uncharacterized protein</fullName>
    </submittedName>
</protein>
<keyword evidence="2" id="KW-1185">Reference proteome</keyword>
<reference evidence="1 2" key="1">
    <citation type="journal article" date="2019" name="Sci. Rep.">
        <title>Orb-weaving spider Araneus ventricosus genome elucidates the spidroin gene catalogue.</title>
        <authorList>
            <person name="Kono N."/>
            <person name="Nakamura H."/>
            <person name="Ohtoshi R."/>
            <person name="Moran D.A.P."/>
            <person name="Shinohara A."/>
            <person name="Yoshida Y."/>
            <person name="Fujiwara M."/>
            <person name="Mori M."/>
            <person name="Tomita M."/>
            <person name="Arakawa K."/>
        </authorList>
    </citation>
    <scope>NUCLEOTIDE SEQUENCE [LARGE SCALE GENOMIC DNA]</scope>
</reference>
<name>A0A4Y2IQU1_ARAVE</name>
<proteinExistence type="predicted"/>
<evidence type="ECO:0000313" key="2">
    <source>
        <dbReference type="Proteomes" id="UP000499080"/>
    </source>
</evidence>
<accession>A0A4Y2IQU1</accession>
<sequence length="96" mass="10808">MDDLIMGVCTEDDASALYSEVKNLTALISLPLAKWATNSQRLRGKWQEENVEFKAITEVLGAKWNTKEGTFQMSAKDINHNLLKLATRRLILKSLA</sequence>
<dbReference type="OrthoDB" id="6429900at2759"/>